<name>A0A5E4W7F1_9BURK</name>
<dbReference type="EMBL" id="CABPSA010000005">
    <property type="protein sequence ID" value="VVE20538.1"/>
    <property type="molecule type" value="Genomic_DNA"/>
</dbReference>
<dbReference type="GO" id="GO:0003677">
    <property type="term" value="F:DNA binding"/>
    <property type="evidence" value="ECO:0007669"/>
    <property type="project" value="UniProtKB-KW"/>
</dbReference>
<evidence type="ECO:0000259" key="5">
    <source>
        <dbReference type="PROSITE" id="PS50043"/>
    </source>
</evidence>
<dbReference type="Gene3D" id="1.10.10.10">
    <property type="entry name" value="Winged helix-like DNA-binding domain superfamily/Winged helix DNA-binding domain"/>
    <property type="match status" value="1"/>
</dbReference>
<dbReference type="PROSITE" id="PS50110">
    <property type="entry name" value="RESPONSE_REGULATORY"/>
    <property type="match status" value="1"/>
</dbReference>
<evidence type="ECO:0000256" key="3">
    <source>
        <dbReference type="PROSITE-ProRule" id="PRU00169"/>
    </source>
</evidence>
<dbReference type="PROSITE" id="PS00622">
    <property type="entry name" value="HTH_LUXR_1"/>
    <property type="match status" value="1"/>
</dbReference>
<organism evidence="7 8">
    <name type="scientific">Pandoraea commovens</name>
    <dbReference type="NCBI Taxonomy" id="2508289"/>
    <lineage>
        <taxon>Bacteria</taxon>
        <taxon>Pseudomonadati</taxon>
        <taxon>Pseudomonadota</taxon>
        <taxon>Betaproteobacteria</taxon>
        <taxon>Burkholderiales</taxon>
        <taxon>Burkholderiaceae</taxon>
        <taxon>Pandoraea</taxon>
    </lineage>
</organism>
<reference evidence="7 8" key="1">
    <citation type="submission" date="2019-08" db="EMBL/GenBank/DDBJ databases">
        <authorList>
            <person name="Peeters C."/>
        </authorList>
    </citation>
    <scope>NUCLEOTIDE SEQUENCE [LARGE SCALE GENOMIC DNA]</scope>
    <source>
        <strain evidence="7 8">LMG 31010</strain>
    </source>
</reference>
<dbReference type="GO" id="GO:0006355">
    <property type="term" value="P:regulation of DNA-templated transcription"/>
    <property type="evidence" value="ECO:0007669"/>
    <property type="project" value="InterPro"/>
</dbReference>
<feature type="region of interest" description="Disordered" evidence="4">
    <location>
        <begin position="1"/>
        <end position="27"/>
    </location>
</feature>
<dbReference type="PROSITE" id="PS50043">
    <property type="entry name" value="HTH_LUXR_2"/>
    <property type="match status" value="1"/>
</dbReference>
<gene>
    <name evidence="7" type="ORF">PCO31010_03136</name>
</gene>
<dbReference type="Proteomes" id="UP000343335">
    <property type="component" value="Unassembled WGS sequence"/>
</dbReference>
<feature type="domain" description="Response regulatory" evidence="6">
    <location>
        <begin position="33"/>
        <end position="152"/>
    </location>
</feature>
<dbReference type="InterPro" id="IPR011006">
    <property type="entry name" value="CheY-like_superfamily"/>
</dbReference>
<evidence type="ECO:0000313" key="8">
    <source>
        <dbReference type="Proteomes" id="UP000343335"/>
    </source>
</evidence>
<evidence type="ECO:0000256" key="1">
    <source>
        <dbReference type="ARBA" id="ARBA00022553"/>
    </source>
</evidence>
<dbReference type="RefSeq" id="WP_174984800.1">
    <property type="nucleotide sequence ID" value="NZ_CABPSA010000005.1"/>
</dbReference>
<dbReference type="AlphaFoldDB" id="A0A5E4W7F1"/>
<dbReference type="SMART" id="SM00448">
    <property type="entry name" value="REC"/>
    <property type="match status" value="1"/>
</dbReference>
<dbReference type="PRINTS" id="PR00038">
    <property type="entry name" value="HTHLUXR"/>
</dbReference>
<evidence type="ECO:0000256" key="2">
    <source>
        <dbReference type="ARBA" id="ARBA00023125"/>
    </source>
</evidence>
<dbReference type="CDD" id="cd17535">
    <property type="entry name" value="REC_NarL-like"/>
    <property type="match status" value="1"/>
</dbReference>
<dbReference type="InterPro" id="IPR058245">
    <property type="entry name" value="NreC/VraR/RcsB-like_REC"/>
</dbReference>
<dbReference type="GO" id="GO:0000160">
    <property type="term" value="P:phosphorelay signal transduction system"/>
    <property type="evidence" value="ECO:0007669"/>
    <property type="project" value="InterPro"/>
</dbReference>
<dbReference type="Pfam" id="PF00196">
    <property type="entry name" value="GerE"/>
    <property type="match status" value="1"/>
</dbReference>
<dbReference type="SMART" id="SM00421">
    <property type="entry name" value="HTH_LUXR"/>
    <property type="match status" value="1"/>
</dbReference>
<evidence type="ECO:0000259" key="6">
    <source>
        <dbReference type="PROSITE" id="PS50110"/>
    </source>
</evidence>
<feature type="compositionally biased region" description="Acidic residues" evidence="4">
    <location>
        <begin position="1"/>
        <end position="10"/>
    </location>
</feature>
<dbReference type="Gene3D" id="3.40.50.2300">
    <property type="match status" value="1"/>
</dbReference>
<dbReference type="InterPro" id="IPR016032">
    <property type="entry name" value="Sig_transdc_resp-reg_C-effctor"/>
</dbReference>
<keyword evidence="2" id="KW-0238">DNA-binding</keyword>
<dbReference type="PANTHER" id="PTHR43214:SF17">
    <property type="entry name" value="TRANSCRIPTIONAL REGULATORY PROTEIN RCSB"/>
    <property type="match status" value="1"/>
</dbReference>
<dbReference type="InterPro" id="IPR000792">
    <property type="entry name" value="Tscrpt_reg_LuxR_C"/>
</dbReference>
<keyword evidence="1 3" id="KW-0597">Phosphoprotein</keyword>
<protein>
    <submittedName>
        <fullName evidence="7">LuxR family transcriptional regulator</fullName>
    </submittedName>
</protein>
<evidence type="ECO:0000313" key="7">
    <source>
        <dbReference type="EMBL" id="VVE20538.1"/>
    </source>
</evidence>
<accession>A0A5E4W7F1</accession>
<feature type="domain" description="HTH luxR-type" evidence="5">
    <location>
        <begin position="177"/>
        <end position="242"/>
    </location>
</feature>
<dbReference type="PANTHER" id="PTHR43214">
    <property type="entry name" value="TWO-COMPONENT RESPONSE REGULATOR"/>
    <property type="match status" value="1"/>
</dbReference>
<dbReference type="InterPro" id="IPR036388">
    <property type="entry name" value="WH-like_DNA-bd_sf"/>
</dbReference>
<dbReference type="InterPro" id="IPR039420">
    <property type="entry name" value="WalR-like"/>
</dbReference>
<feature type="modified residue" description="4-aspartylphosphate" evidence="3">
    <location>
        <position position="84"/>
    </location>
</feature>
<dbReference type="Pfam" id="PF00072">
    <property type="entry name" value="Response_reg"/>
    <property type="match status" value="1"/>
</dbReference>
<proteinExistence type="predicted"/>
<dbReference type="SUPFAM" id="SSF46894">
    <property type="entry name" value="C-terminal effector domain of the bipartite response regulators"/>
    <property type="match status" value="1"/>
</dbReference>
<dbReference type="CDD" id="cd06170">
    <property type="entry name" value="LuxR_C_like"/>
    <property type="match status" value="1"/>
</dbReference>
<evidence type="ECO:0000256" key="4">
    <source>
        <dbReference type="SAM" id="MobiDB-lite"/>
    </source>
</evidence>
<dbReference type="InterPro" id="IPR001789">
    <property type="entry name" value="Sig_transdc_resp-reg_receiver"/>
</dbReference>
<dbReference type="SUPFAM" id="SSF52172">
    <property type="entry name" value="CheY-like"/>
    <property type="match status" value="1"/>
</dbReference>
<sequence>MNLYDPEETVTAEFRAPNQSASTSRRDAHGRIRIIIADDHQVVTQGVRHVLSQAPTMEVIAEVHTISALMARLEKSPCDVLVSDYSFDEDPEPDGLRLIERVRRMYPDVKIVLLTMIDDQCLLRHVIQRGVSAFVSKNGRELRRLPEIITQAIQGKMHIDSKIASDALFNLLDTPHRSTTTRELSARELEVVRLYEEGMSVANIAIRMNRSRKTITTQKANAMRKLGVTTNQELIDAVRKLL</sequence>